<dbReference type="GO" id="GO:0005739">
    <property type="term" value="C:mitochondrion"/>
    <property type="evidence" value="ECO:0007669"/>
    <property type="project" value="TreeGrafter"/>
</dbReference>
<dbReference type="Pfam" id="PF06916">
    <property type="entry name" value="FAM210A-B_dom"/>
    <property type="match status" value="1"/>
</dbReference>
<evidence type="ECO:0000313" key="2">
    <source>
        <dbReference type="EMBL" id="KAH3660161.1"/>
    </source>
</evidence>
<feature type="domain" description="DUF1279" evidence="1">
    <location>
        <begin position="39"/>
        <end position="142"/>
    </location>
</feature>
<protein>
    <recommendedName>
        <fullName evidence="1">DUF1279 domain-containing protein</fullName>
    </recommendedName>
</protein>
<reference evidence="2" key="2">
    <citation type="submission" date="2021-01" db="EMBL/GenBank/DDBJ databases">
        <authorList>
            <person name="Schikora-Tamarit M.A."/>
        </authorList>
    </citation>
    <scope>NUCLEOTIDE SEQUENCE</scope>
    <source>
        <strain evidence="2">CBS6075</strain>
    </source>
</reference>
<organism evidence="2 3">
    <name type="scientific">Ogataea philodendri</name>
    <dbReference type="NCBI Taxonomy" id="1378263"/>
    <lineage>
        <taxon>Eukaryota</taxon>
        <taxon>Fungi</taxon>
        <taxon>Dikarya</taxon>
        <taxon>Ascomycota</taxon>
        <taxon>Saccharomycotina</taxon>
        <taxon>Pichiomycetes</taxon>
        <taxon>Pichiales</taxon>
        <taxon>Pichiaceae</taxon>
        <taxon>Ogataea</taxon>
    </lineage>
</organism>
<dbReference type="AlphaFoldDB" id="A0A9P8NVV1"/>
<gene>
    <name evidence="2" type="ORF">OGAPHI_007366</name>
</gene>
<evidence type="ECO:0000313" key="3">
    <source>
        <dbReference type="Proteomes" id="UP000769157"/>
    </source>
</evidence>
<dbReference type="Proteomes" id="UP000769157">
    <property type="component" value="Unassembled WGS sequence"/>
</dbReference>
<sequence>MFASRLGIRAGMRNAFRLKFRPIRFNSTNTNTSKKPTGIKLLMQEYGYSALGVYFGLSCIDLPIMFLVVHSAGEEKIEEYQDRFLRWIGWRKGEPQPPNPDAEPENSSDSKYSTLWTEFAVAYALHKSLIFIRLPITAAITPTVVSKLRKLGFNVGKIPSAARQSVGEQGIRKTLTADGVKNMAKNINADPAALNPKFGKSASKGQRWFF</sequence>
<dbReference type="PANTHER" id="PTHR21377">
    <property type="entry name" value="PROTEIN FAM210B, MITOCHONDRIAL"/>
    <property type="match status" value="1"/>
</dbReference>
<dbReference type="PANTHER" id="PTHR21377:SF0">
    <property type="entry name" value="PROTEIN FAM210B, MITOCHONDRIAL"/>
    <property type="match status" value="1"/>
</dbReference>
<evidence type="ECO:0000259" key="1">
    <source>
        <dbReference type="Pfam" id="PF06916"/>
    </source>
</evidence>
<reference evidence="2" key="1">
    <citation type="journal article" date="2021" name="Open Biol.">
        <title>Shared evolutionary footprints suggest mitochondrial oxidative damage underlies multiple complex I losses in fungi.</title>
        <authorList>
            <person name="Schikora-Tamarit M.A."/>
            <person name="Marcet-Houben M."/>
            <person name="Nosek J."/>
            <person name="Gabaldon T."/>
        </authorList>
    </citation>
    <scope>NUCLEOTIDE SEQUENCE</scope>
    <source>
        <strain evidence="2">CBS6075</strain>
    </source>
</reference>
<dbReference type="GeneID" id="70239330"/>
<dbReference type="InterPro" id="IPR045866">
    <property type="entry name" value="FAM210A/B-like"/>
</dbReference>
<dbReference type="OrthoDB" id="426386at2759"/>
<name>A0A9P8NVV1_9ASCO</name>
<comment type="caution">
    <text evidence="2">The sequence shown here is derived from an EMBL/GenBank/DDBJ whole genome shotgun (WGS) entry which is preliminary data.</text>
</comment>
<dbReference type="EMBL" id="JAEUBE010000511">
    <property type="protein sequence ID" value="KAH3660161.1"/>
    <property type="molecule type" value="Genomic_DNA"/>
</dbReference>
<proteinExistence type="predicted"/>
<accession>A0A9P8NVV1</accession>
<dbReference type="InterPro" id="IPR009688">
    <property type="entry name" value="FAM210A/B-like_dom"/>
</dbReference>
<keyword evidence="3" id="KW-1185">Reference proteome</keyword>
<dbReference type="RefSeq" id="XP_046057872.1">
    <property type="nucleotide sequence ID" value="XM_046208754.1"/>
</dbReference>